<feature type="transmembrane region" description="Helical" evidence="5">
    <location>
        <begin position="253"/>
        <end position="272"/>
    </location>
</feature>
<gene>
    <name evidence="7" type="ORF">GH266_09985</name>
</gene>
<feature type="transmembrane region" description="Helical" evidence="5">
    <location>
        <begin position="121"/>
        <end position="142"/>
    </location>
</feature>
<feature type="transmembrane region" description="Helical" evidence="5">
    <location>
        <begin position="154"/>
        <end position="174"/>
    </location>
</feature>
<dbReference type="PANTHER" id="PTHR32322:SF9">
    <property type="entry name" value="AMINO-ACID METABOLITE EFFLUX PUMP-RELATED"/>
    <property type="match status" value="1"/>
</dbReference>
<reference evidence="7 8" key="1">
    <citation type="submission" date="2019-12" db="EMBL/GenBank/DDBJ databases">
        <title>The genome of Stappia indica PHM037.</title>
        <authorList>
            <person name="Kacar D."/>
            <person name="Galan B."/>
            <person name="Canedo L."/>
            <person name="Rodriguez P."/>
            <person name="de la Calle F."/>
            <person name="Garcia J.L."/>
        </authorList>
    </citation>
    <scope>NUCLEOTIDE SEQUENCE [LARGE SCALE GENOMIC DNA]</scope>
    <source>
        <strain evidence="7 8">PHM037</strain>
    </source>
</reference>
<evidence type="ECO:0000256" key="1">
    <source>
        <dbReference type="ARBA" id="ARBA00004141"/>
    </source>
</evidence>
<evidence type="ECO:0000256" key="3">
    <source>
        <dbReference type="ARBA" id="ARBA00022989"/>
    </source>
</evidence>
<comment type="subcellular location">
    <subcellularLocation>
        <location evidence="1">Membrane</location>
        <topology evidence="1">Multi-pass membrane protein</topology>
    </subcellularLocation>
</comment>
<dbReference type="InterPro" id="IPR000620">
    <property type="entry name" value="EamA_dom"/>
</dbReference>
<evidence type="ECO:0000259" key="6">
    <source>
        <dbReference type="Pfam" id="PF00892"/>
    </source>
</evidence>
<dbReference type="EMBL" id="CP046908">
    <property type="protein sequence ID" value="QGZ34819.1"/>
    <property type="molecule type" value="Genomic_DNA"/>
</dbReference>
<feature type="transmembrane region" description="Helical" evidence="5">
    <location>
        <begin position="181"/>
        <end position="202"/>
    </location>
</feature>
<feature type="transmembrane region" description="Helical" evidence="5">
    <location>
        <begin position="92"/>
        <end position="114"/>
    </location>
</feature>
<keyword evidence="2 5" id="KW-0812">Transmembrane</keyword>
<feature type="transmembrane region" description="Helical" evidence="5">
    <location>
        <begin position="222"/>
        <end position="241"/>
    </location>
</feature>
<sequence>MTWKNWLLLVVLALVWGATFPFGKIALVEIPPFVLAFLRVLLAALVLHAVLAMRGLAFPRDPSMLAAFLVMGLLNNAIPFSLILWGQTGISASLASILNATTPIFTVLVASVLFRQEALRAHRVAGIAVGFAGVALLLLPGLETGALASLSGEPAWAQALCLGAALSYAFAAAFARRFRGVPVMVAATGQLTGSSLLLLPLALWQAVSVPGGWTPAMAGPAAWASVVALGTACTALAYLIYFRLLSEAGATNASLVTLLIPVSAVLISASLLGEALSLLQVAGMGVLLFGLVLLDGRILAPFDRVQRRAAGRERP</sequence>
<dbReference type="InterPro" id="IPR037185">
    <property type="entry name" value="EmrE-like"/>
</dbReference>
<evidence type="ECO:0000256" key="5">
    <source>
        <dbReference type="SAM" id="Phobius"/>
    </source>
</evidence>
<accession>A0A857C7H3</accession>
<dbReference type="InterPro" id="IPR050638">
    <property type="entry name" value="AA-Vitamin_Transporters"/>
</dbReference>
<dbReference type="SUPFAM" id="SSF103481">
    <property type="entry name" value="Multidrug resistance efflux transporter EmrE"/>
    <property type="match status" value="2"/>
</dbReference>
<keyword evidence="4 5" id="KW-0472">Membrane</keyword>
<organism evidence="7 8">
    <name type="scientific">Stappia indica</name>
    <dbReference type="NCBI Taxonomy" id="538381"/>
    <lineage>
        <taxon>Bacteria</taxon>
        <taxon>Pseudomonadati</taxon>
        <taxon>Pseudomonadota</taxon>
        <taxon>Alphaproteobacteria</taxon>
        <taxon>Hyphomicrobiales</taxon>
        <taxon>Stappiaceae</taxon>
        <taxon>Stappia</taxon>
    </lineage>
</organism>
<dbReference type="Proteomes" id="UP000435648">
    <property type="component" value="Chromosome"/>
</dbReference>
<feature type="transmembrane region" description="Helical" evidence="5">
    <location>
        <begin position="33"/>
        <end position="53"/>
    </location>
</feature>
<dbReference type="GO" id="GO:0016020">
    <property type="term" value="C:membrane"/>
    <property type="evidence" value="ECO:0007669"/>
    <property type="project" value="UniProtKB-SubCell"/>
</dbReference>
<evidence type="ECO:0000313" key="8">
    <source>
        <dbReference type="Proteomes" id="UP000435648"/>
    </source>
</evidence>
<dbReference type="KEGG" id="siw:GH266_09985"/>
<dbReference type="Pfam" id="PF00892">
    <property type="entry name" value="EamA"/>
    <property type="match status" value="2"/>
</dbReference>
<feature type="transmembrane region" description="Helical" evidence="5">
    <location>
        <begin position="65"/>
        <end position="86"/>
    </location>
</feature>
<feature type="domain" description="EamA" evidence="6">
    <location>
        <begin position="157"/>
        <end position="294"/>
    </location>
</feature>
<dbReference type="OrthoDB" id="9810556at2"/>
<proteinExistence type="predicted"/>
<keyword evidence="3 5" id="KW-1133">Transmembrane helix</keyword>
<feature type="transmembrane region" description="Helical" evidence="5">
    <location>
        <begin position="278"/>
        <end position="300"/>
    </location>
</feature>
<protein>
    <submittedName>
        <fullName evidence="7">EamA family transporter</fullName>
    </submittedName>
</protein>
<dbReference type="AlphaFoldDB" id="A0A857C7H3"/>
<evidence type="ECO:0000256" key="2">
    <source>
        <dbReference type="ARBA" id="ARBA00022692"/>
    </source>
</evidence>
<evidence type="ECO:0000313" key="7">
    <source>
        <dbReference type="EMBL" id="QGZ34819.1"/>
    </source>
</evidence>
<name>A0A857C7H3_9HYPH</name>
<evidence type="ECO:0000256" key="4">
    <source>
        <dbReference type="ARBA" id="ARBA00023136"/>
    </source>
</evidence>
<feature type="domain" description="EamA" evidence="6">
    <location>
        <begin position="7"/>
        <end position="138"/>
    </location>
</feature>
<dbReference type="PANTHER" id="PTHR32322">
    <property type="entry name" value="INNER MEMBRANE TRANSPORTER"/>
    <property type="match status" value="1"/>
</dbReference>
<dbReference type="RefSeq" id="WP_158193780.1">
    <property type="nucleotide sequence ID" value="NZ_CP046908.1"/>
</dbReference>